<dbReference type="RefSeq" id="WP_220162414.1">
    <property type="nucleotide sequence ID" value="NZ_CP080507.1"/>
</dbReference>
<dbReference type="AlphaFoldDB" id="A0A8F9TTN9"/>
<reference evidence="2" key="1">
    <citation type="submission" date="2021-08" db="EMBL/GenBank/DDBJ databases">
        <title>Genome of a novel bacterium of the phylum Verrucomicrobia, Oleiharenicola sp. KSB-15.</title>
        <authorList>
            <person name="Chung J.-H."/>
            <person name="Ahn J.-H."/>
            <person name="Yoon Y."/>
            <person name="Kim D.-Y."/>
            <person name="An S.-H."/>
            <person name="Park I."/>
            <person name="Yeon J."/>
        </authorList>
    </citation>
    <scope>NUCLEOTIDE SEQUENCE</scope>
    <source>
        <strain evidence="2">KSB-15</strain>
    </source>
</reference>
<evidence type="ECO:0000256" key="1">
    <source>
        <dbReference type="SAM" id="SignalP"/>
    </source>
</evidence>
<feature type="signal peptide" evidence="1">
    <location>
        <begin position="1"/>
        <end position="24"/>
    </location>
</feature>
<keyword evidence="3" id="KW-1185">Reference proteome</keyword>
<evidence type="ECO:0000313" key="2">
    <source>
        <dbReference type="EMBL" id="QYM79064.1"/>
    </source>
</evidence>
<proteinExistence type="predicted"/>
<dbReference type="Proteomes" id="UP000825051">
    <property type="component" value="Chromosome"/>
</dbReference>
<name>A0A8F9TTN9_9BACT</name>
<organism evidence="2 3">
    <name type="scientific">Horticoccus luteus</name>
    <dbReference type="NCBI Taxonomy" id="2862869"/>
    <lineage>
        <taxon>Bacteria</taxon>
        <taxon>Pseudomonadati</taxon>
        <taxon>Verrucomicrobiota</taxon>
        <taxon>Opitutia</taxon>
        <taxon>Opitutales</taxon>
        <taxon>Opitutaceae</taxon>
        <taxon>Horticoccus</taxon>
    </lineage>
</organism>
<protein>
    <recommendedName>
        <fullName evidence="4">Secreted protein with PEP-CTERM sorting signal</fullName>
    </recommendedName>
</protein>
<sequence length="247" mass="25491">MSSPSRCGVLLFIASLALTGVGRAQVLTADTLGASQASFYPENFTFTQTFSQVSQIESLTFRLLAGSNDFSASTLNYYFSEWNPITGLATGTALAQGTLDIDAGAAWQHAAIYSGVYNYFDATLDLSSVASGLTPSATYAISFYGSMTGVPGGVYAPGLALSSSLYADGGTFILDPSVTDGSQLTTNASGNYAGNYDLLFSAGPSSLSPVPEAGTTAVVLAGLFVSGLVGWQIRQRRRAVGVSADVV</sequence>
<evidence type="ECO:0008006" key="4">
    <source>
        <dbReference type="Google" id="ProtNLM"/>
    </source>
</evidence>
<gene>
    <name evidence="2" type="ORF">K0B96_00165</name>
</gene>
<accession>A0A8F9TTN9</accession>
<feature type="chain" id="PRO_5034380820" description="Secreted protein with PEP-CTERM sorting signal" evidence="1">
    <location>
        <begin position="25"/>
        <end position="247"/>
    </location>
</feature>
<dbReference type="EMBL" id="CP080507">
    <property type="protein sequence ID" value="QYM79064.1"/>
    <property type="molecule type" value="Genomic_DNA"/>
</dbReference>
<keyword evidence="1" id="KW-0732">Signal</keyword>
<dbReference type="KEGG" id="ole:K0B96_00165"/>
<evidence type="ECO:0000313" key="3">
    <source>
        <dbReference type="Proteomes" id="UP000825051"/>
    </source>
</evidence>